<proteinExistence type="predicted"/>
<dbReference type="RefSeq" id="WP_136401971.1">
    <property type="nucleotide sequence ID" value="NZ_SSNZ01000001.1"/>
</dbReference>
<evidence type="ECO:0000313" key="1">
    <source>
        <dbReference type="EMBL" id="THF53448.1"/>
    </source>
</evidence>
<protein>
    <submittedName>
        <fullName evidence="1">GIY-YIG nuclease family protein</fullName>
    </submittedName>
</protein>
<evidence type="ECO:0000313" key="2">
    <source>
        <dbReference type="Proteomes" id="UP000307507"/>
    </source>
</evidence>
<dbReference type="AlphaFoldDB" id="A0A4S4A536"/>
<keyword evidence="2" id="KW-1185">Reference proteome</keyword>
<name>A0A4S4A536_9FLAO</name>
<gene>
    <name evidence="1" type="ORF">E6C50_04390</name>
</gene>
<accession>A0A4S4A536</accession>
<dbReference type="OrthoDB" id="1443922at2"/>
<reference evidence="1 2" key="1">
    <citation type="submission" date="2019-04" db="EMBL/GenBank/DDBJ databases">
        <title>Flavobacterium sp. nov. isolated from construction timber.</title>
        <authorList>
            <person name="Lin S.-Y."/>
            <person name="Chang C.-T."/>
            <person name="Young C.-C."/>
        </authorList>
    </citation>
    <scope>NUCLEOTIDE SEQUENCE [LARGE SCALE GENOMIC DNA]</scope>
    <source>
        <strain evidence="1 2">CC-CTC003</strain>
    </source>
</reference>
<dbReference type="Proteomes" id="UP000307507">
    <property type="component" value="Unassembled WGS sequence"/>
</dbReference>
<dbReference type="EMBL" id="SSNZ01000001">
    <property type="protein sequence ID" value="THF53448.1"/>
    <property type="molecule type" value="Genomic_DNA"/>
</dbReference>
<comment type="caution">
    <text evidence="1">The sequence shown here is derived from an EMBL/GenBank/DDBJ whole genome shotgun (WGS) entry which is preliminary data.</text>
</comment>
<organism evidence="1 2">
    <name type="scientific">Flavobacterium supellecticarium</name>
    <dbReference type="NCBI Taxonomy" id="2565924"/>
    <lineage>
        <taxon>Bacteria</taxon>
        <taxon>Pseudomonadati</taxon>
        <taxon>Bacteroidota</taxon>
        <taxon>Flavobacteriia</taxon>
        <taxon>Flavobacteriales</taxon>
        <taxon>Flavobacteriaceae</taxon>
        <taxon>Flavobacterium</taxon>
    </lineage>
</organism>
<sequence length="181" mass="21403">MNQLELINVKLRELNSELTSLANSLDFEKICEFNLENCATTIPWNSIVYSGVYQIEIKNDAKFDDFTSWVNNFRNEWEDTKYKTHFVSNLRKVRIAKHSELKDWIPIYIGKSKQIGGRIHQHIYKELGKPTFALKLNARDNMRNYTFRLSAIKVSPENYDWVMPVFEKTLRNKINPIIGRQ</sequence>